<keyword evidence="5 7" id="KW-0472">Membrane</keyword>
<evidence type="ECO:0000313" key="9">
    <source>
        <dbReference type="Proteomes" id="UP000298781"/>
    </source>
</evidence>
<comment type="subcellular location">
    <subcellularLocation>
        <location evidence="1">Membrane</location>
        <topology evidence="1">Multi-pass membrane protein</topology>
    </subcellularLocation>
</comment>
<feature type="transmembrane region" description="Helical" evidence="7">
    <location>
        <begin position="59"/>
        <end position="88"/>
    </location>
</feature>
<feature type="transmembrane region" description="Helical" evidence="7">
    <location>
        <begin position="100"/>
        <end position="120"/>
    </location>
</feature>
<evidence type="ECO:0000256" key="2">
    <source>
        <dbReference type="ARBA" id="ARBA00009773"/>
    </source>
</evidence>
<evidence type="ECO:0000256" key="7">
    <source>
        <dbReference type="SAM" id="Phobius"/>
    </source>
</evidence>
<evidence type="ECO:0000256" key="5">
    <source>
        <dbReference type="ARBA" id="ARBA00023136"/>
    </source>
</evidence>
<reference evidence="8 9" key="1">
    <citation type="submission" date="2019-04" db="EMBL/GenBank/DDBJ databases">
        <title>Phreatobacter aquaticus sp. nov.</title>
        <authorList>
            <person name="Choi A."/>
        </authorList>
    </citation>
    <scope>NUCLEOTIDE SEQUENCE [LARGE SCALE GENOMIC DNA]</scope>
    <source>
        <strain evidence="8 9">KCTC 52518</strain>
    </source>
</reference>
<dbReference type="InterPro" id="IPR002549">
    <property type="entry name" value="AI-2E-like"/>
</dbReference>
<evidence type="ECO:0000256" key="6">
    <source>
        <dbReference type="SAM" id="MobiDB-lite"/>
    </source>
</evidence>
<proteinExistence type="inferred from homology"/>
<feature type="transmembrane region" description="Helical" evidence="7">
    <location>
        <begin position="342"/>
        <end position="372"/>
    </location>
</feature>
<feature type="transmembrane region" description="Helical" evidence="7">
    <location>
        <begin position="186"/>
        <end position="208"/>
    </location>
</feature>
<feature type="transmembrane region" description="Helical" evidence="7">
    <location>
        <begin position="308"/>
        <end position="330"/>
    </location>
</feature>
<keyword evidence="4 7" id="KW-1133">Transmembrane helix</keyword>
<dbReference type="RefSeq" id="WP_136962826.1">
    <property type="nucleotide sequence ID" value="NZ_CP039690.1"/>
</dbReference>
<evidence type="ECO:0000256" key="4">
    <source>
        <dbReference type="ARBA" id="ARBA00022989"/>
    </source>
</evidence>
<dbReference type="PANTHER" id="PTHR21716">
    <property type="entry name" value="TRANSMEMBRANE PROTEIN"/>
    <property type="match status" value="1"/>
</dbReference>
<name>A0A4D7B902_9HYPH</name>
<dbReference type="GO" id="GO:0016020">
    <property type="term" value="C:membrane"/>
    <property type="evidence" value="ECO:0007669"/>
    <property type="project" value="UniProtKB-SubCell"/>
</dbReference>
<feature type="transmembrane region" description="Helical" evidence="7">
    <location>
        <begin position="242"/>
        <end position="265"/>
    </location>
</feature>
<dbReference type="OrthoDB" id="106838at2"/>
<accession>A0A4D7B902</accession>
<feature type="region of interest" description="Disordered" evidence="6">
    <location>
        <begin position="1"/>
        <end position="31"/>
    </location>
</feature>
<dbReference type="Proteomes" id="UP000298781">
    <property type="component" value="Chromosome"/>
</dbReference>
<keyword evidence="3 7" id="KW-0812">Transmembrane</keyword>
<dbReference type="KEGG" id="pstg:E8M01_26120"/>
<gene>
    <name evidence="8" type="ORF">E8M01_26120</name>
</gene>
<dbReference type="Pfam" id="PF01594">
    <property type="entry name" value="AI-2E_transport"/>
    <property type="match status" value="1"/>
</dbReference>
<keyword evidence="9" id="KW-1185">Reference proteome</keyword>
<comment type="similarity">
    <text evidence="2">Belongs to the autoinducer-2 exporter (AI-2E) (TC 2.A.86) family.</text>
</comment>
<evidence type="ECO:0000256" key="3">
    <source>
        <dbReference type="ARBA" id="ARBA00022692"/>
    </source>
</evidence>
<feature type="transmembrane region" description="Helical" evidence="7">
    <location>
        <begin position="271"/>
        <end position="301"/>
    </location>
</feature>
<dbReference type="PANTHER" id="PTHR21716:SF4">
    <property type="entry name" value="TRANSMEMBRANE PROTEIN 245"/>
    <property type="match status" value="1"/>
</dbReference>
<dbReference type="EMBL" id="CP039690">
    <property type="protein sequence ID" value="QCI67395.1"/>
    <property type="molecule type" value="Genomic_DNA"/>
</dbReference>
<organism evidence="8 9">
    <name type="scientific">Phreatobacter stygius</name>
    <dbReference type="NCBI Taxonomy" id="1940610"/>
    <lineage>
        <taxon>Bacteria</taxon>
        <taxon>Pseudomonadati</taxon>
        <taxon>Pseudomonadota</taxon>
        <taxon>Alphaproteobacteria</taxon>
        <taxon>Hyphomicrobiales</taxon>
        <taxon>Phreatobacteraceae</taxon>
        <taxon>Phreatobacter</taxon>
    </lineage>
</organism>
<sequence length="386" mass="40892">MADPAQASTPPAPRIGAHAPHPAPAHQTPSGHGSFRLAFSQALDGWSPRSLAQMAATVIGLYLCYLIALPFLSALAFALALAVLAAPLQRRLESLTHRPGLSAALSVALVIMVVVVPFLAVGQRLAVEAAKGAGLLQAEVQAGNLQHAVSIHPWLGPVVAWIGEQIELTTILGNAATWLTNAGTSLVTGSMTQLLVALVTFYLLFYFLRDRRAILGYLRSLSPLREPATERLFRSVDDTIHATVYGTFVTALLQGALGGLMFWFLGLPTPLLWGLVMAILAIVPVLGAFIVWFPAALYLAITGDWGKAAILTLWGGIVIGGIDNVLYPLLVGGRIRLHTVPMFIAMIGGLALFGAAGLVLGPLTVTITLMLIEQWRPVPEPANSPP</sequence>
<feature type="compositionally biased region" description="Low complexity" evidence="6">
    <location>
        <begin position="14"/>
        <end position="26"/>
    </location>
</feature>
<evidence type="ECO:0000256" key="1">
    <source>
        <dbReference type="ARBA" id="ARBA00004141"/>
    </source>
</evidence>
<protein>
    <submittedName>
        <fullName evidence="8">AI-2E family transporter</fullName>
    </submittedName>
</protein>
<evidence type="ECO:0000313" key="8">
    <source>
        <dbReference type="EMBL" id="QCI67395.1"/>
    </source>
</evidence>
<dbReference type="AlphaFoldDB" id="A0A4D7B902"/>